<dbReference type="Proteomes" id="UP001070238">
    <property type="component" value="Unassembled WGS sequence"/>
</dbReference>
<feature type="compositionally biased region" description="Low complexity" evidence="1">
    <location>
        <begin position="44"/>
        <end position="61"/>
    </location>
</feature>
<evidence type="ECO:0000256" key="2">
    <source>
        <dbReference type="SAM" id="SignalP"/>
    </source>
</evidence>
<keyword evidence="2" id="KW-0732">Signal</keyword>
<evidence type="ECO:0000313" key="6">
    <source>
        <dbReference type="Proteomes" id="UP001070238"/>
    </source>
</evidence>
<feature type="region of interest" description="Disordered" evidence="1">
    <location>
        <begin position="26"/>
        <end position="87"/>
    </location>
</feature>
<feature type="signal peptide" evidence="2">
    <location>
        <begin position="1"/>
        <end position="21"/>
    </location>
</feature>
<dbReference type="AlphaFoldDB" id="A0A9Q4CCH7"/>
<name>A0A9Q4CCH7_9CORY</name>
<sequence length="213" mass="21147">MSGNRGTVPAMVFLAAIGLIAGCGTAGTGAPEETSAPTARTSGSVAATTTPDTTSPAPVTAETSDPVRTGEATGDATAATGDAGGAGVVRDSANLEAKRWGGADYDPGLAAKMPADPLYPGDRTEVLGQAAVICAAGGFYGVHYVAAPDPGSCGSAEAALAAAFGDEDAMDNVHFAEPRTVDVGDGRAVRCVEKGNILFDCRGPEGAPVAWFW</sequence>
<evidence type="ECO:0000313" key="5">
    <source>
        <dbReference type="Proteomes" id="UP000650005"/>
    </source>
</evidence>
<reference evidence="4" key="2">
    <citation type="submission" date="2022-11" db="EMBL/GenBank/DDBJ databases">
        <title>Corynebacterium sp. isolated from Penguins.</title>
        <authorList>
            <person name="Sedlar K."/>
            <person name="Svec P."/>
        </authorList>
    </citation>
    <scope>NUCLEOTIDE SEQUENCE</scope>
    <source>
        <strain evidence="4">P5875</strain>
    </source>
</reference>
<proteinExistence type="predicted"/>
<dbReference type="PROSITE" id="PS51257">
    <property type="entry name" value="PROKAR_LIPOPROTEIN"/>
    <property type="match status" value="1"/>
</dbReference>
<dbReference type="Proteomes" id="UP000650005">
    <property type="component" value="Unassembled WGS sequence"/>
</dbReference>
<evidence type="ECO:0000313" key="4">
    <source>
        <dbReference type="EMBL" id="MCX7537147.1"/>
    </source>
</evidence>
<dbReference type="RefSeq" id="WP_200257703.1">
    <property type="nucleotide sequence ID" value="NZ_JAENIP020000001.1"/>
</dbReference>
<organism evidence="4 6">
    <name type="scientific">Corynebacterium antarcticum</name>
    <dbReference type="NCBI Taxonomy" id="2800405"/>
    <lineage>
        <taxon>Bacteria</taxon>
        <taxon>Bacillati</taxon>
        <taxon>Actinomycetota</taxon>
        <taxon>Actinomycetes</taxon>
        <taxon>Mycobacteriales</taxon>
        <taxon>Corynebacteriaceae</taxon>
        <taxon>Corynebacterium</taxon>
    </lineage>
</organism>
<accession>A0A9Q4CCH7</accession>
<dbReference type="EMBL" id="JAENIP010000010">
    <property type="protein sequence ID" value="MBK1844001.1"/>
    <property type="molecule type" value="Genomic_DNA"/>
</dbReference>
<evidence type="ECO:0008006" key="7">
    <source>
        <dbReference type="Google" id="ProtNLM"/>
    </source>
</evidence>
<evidence type="ECO:0000256" key="1">
    <source>
        <dbReference type="SAM" id="MobiDB-lite"/>
    </source>
</evidence>
<reference evidence="3" key="1">
    <citation type="submission" date="2021-01" db="EMBL/GenBank/DDBJ databases">
        <title>Characterization of Corynebacterium spp. from penguins.</title>
        <authorList>
            <person name="Svec P."/>
        </authorList>
    </citation>
    <scope>NUCLEOTIDE SEQUENCE</scope>
    <source>
        <strain evidence="3">CCM 8835</strain>
    </source>
</reference>
<evidence type="ECO:0000313" key="3">
    <source>
        <dbReference type="EMBL" id="MBK1844001.1"/>
    </source>
</evidence>
<gene>
    <name evidence="3" type="ORF">JIM95_05300</name>
    <name evidence="4" type="ORF">OS123_01100</name>
</gene>
<feature type="chain" id="PRO_5040317547" description="Secreted protein" evidence="2">
    <location>
        <begin position="22"/>
        <end position="213"/>
    </location>
</feature>
<protein>
    <recommendedName>
        <fullName evidence="7">Secreted protein</fullName>
    </recommendedName>
</protein>
<feature type="compositionally biased region" description="Low complexity" evidence="1">
    <location>
        <begin position="69"/>
        <end position="81"/>
    </location>
</feature>
<dbReference type="EMBL" id="JAPMKX010000001">
    <property type="protein sequence ID" value="MCX7537147.1"/>
    <property type="molecule type" value="Genomic_DNA"/>
</dbReference>
<comment type="caution">
    <text evidence="4">The sequence shown here is derived from an EMBL/GenBank/DDBJ whole genome shotgun (WGS) entry which is preliminary data.</text>
</comment>
<keyword evidence="5" id="KW-1185">Reference proteome</keyword>